<dbReference type="InterPro" id="IPR020904">
    <property type="entry name" value="Sc_DH/Rdtase_CS"/>
</dbReference>
<dbReference type="Pfam" id="PF13561">
    <property type="entry name" value="adh_short_C2"/>
    <property type="match status" value="1"/>
</dbReference>
<dbReference type="PROSITE" id="PS00061">
    <property type="entry name" value="ADH_SHORT"/>
    <property type="match status" value="1"/>
</dbReference>
<dbReference type="PRINTS" id="PR00081">
    <property type="entry name" value="GDHRDH"/>
</dbReference>
<dbReference type="Gene3D" id="3.40.50.720">
    <property type="entry name" value="NAD(P)-binding Rossmann-like Domain"/>
    <property type="match status" value="1"/>
</dbReference>
<dbReference type="GO" id="GO:0016491">
    <property type="term" value="F:oxidoreductase activity"/>
    <property type="evidence" value="ECO:0007669"/>
    <property type="project" value="UniProtKB-KW"/>
</dbReference>
<evidence type="ECO:0000256" key="1">
    <source>
        <dbReference type="ARBA" id="ARBA00006484"/>
    </source>
</evidence>
<evidence type="ECO:0000313" key="3">
    <source>
        <dbReference type="EMBL" id="SVB00414.1"/>
    </source>
</evidence>
<dbReference type="PRINTS" id="PR00080">
    <property type="entry name" value="SDRFAMILY"/>
</dbReference>
<sequence>MEFEGKVAVITGAGMGMGKAIAIAFAEEGASIVVVDVNIDTGQETVKTIQNKGGRAVFIQADVSNASDAQQIAVDTINSFERIDVLVNNAGIQHYGSVIETTEEEWDQVLGVNLKSIFLCSKYCIPEIQKQGSGSVINIASVQGIASQKRVCPYSASKGGAISLTRNMAIDFAEDNIRVNCVCPGSIDTPLLRAAAELTGNSQQAIEEWADAHVLKRVGQPEEVAQVVLFLASNKASFITGAAYVVDGGLITQL</sequence>
<dbReference type="NCBIfam" id="NF005559">
    <property type="entry name" value="PRK07231.1"/>
    <property type="match status" value="1"/>
</dbReference>
<dbReference type="InterPro" id="IPR036291">
    <property type="entry name" value="NAD(P)-bd_dom_sf"/>
</dbReference>
<reference evidence="3" key="1">
    <citation type="submission" date="2018-05" db="EMBL/GenBank/DDBJ databases">
        <authorList>
            <person name="Lanie J.A."/>
            <person name="Ng W.-L."/>
            <person name="Kazmierczak K.M."/>
            <person name="Andrzejewski T.M."/>
            <person name="Davidsen T.M."/>
            <person name="Wayne K.J."/>
            <person name="Tettelin H."/>
            <person name="Glass J.I."/>
            <person name="Rusch D."/>
            <person name="Podicherti R."/>
            <person name="Tsui H.-C.T."/>
            <person name="Winkler M.E."/>
        </authorList>
    </citation>
    <scope>NUCLEOTIDE SEQUENCE</scope>
</reference>
<accession>A0A382AGD8</accession>
<protein>
    <submittedName>
        <fullName evidence="3">Uncharacterized protein</fullName>
    </submittedName>
</protein>
<proteinExistence type="inferred from homology"/>
<organism evidence="3">
    <name type="scientific">marine metagenome</name>
    <dbReference type="NCBI Taxonomy" id="408172"/>
    <lineage>
        <taxon>unclassified sequences</taxon>
        <taxon>metagenomes</taxon>
        <taxon>ecological metagenomes</taxon>
    </lineage>
</organism>
<dbReference type="InterPro" id="IPR002347">
    <property type="entry name" value="SDR_fam"/>
</dbReference>
<dbReference type="CDD" id="cd05233">
    <property type="entry name" value="SDR_c"/>
    <property type="match status" value="1"/>
</dbReference>
<dbReference type="FunFam" id="3.40.50.720:FF:000084">
    <property type="entry name" value="Short-chain dehydrogenase reductase"/>
    <property type="match status" value="1"/>
</dbReference>
<dbReference type="PANTHER" id="PTHR24321">
    <property type="entry name" value="DEHYDROGENASES, SHORT CHAIN"/>
    <property type="match status" value="1"/>
</dbReference>
<keyword evidence="2" id="KW-0560">Oxidoreductase</keyword>
<evidence type="ECO:0000256" key="2">
    <source>
        <dbReference type="ARBA" id="ARBA00023002"/>
    </source>
</evidence>
<comment type="similarity">
    <text evidence="1">Belongs to the short-chain dehydrogenases/reductases (SDR) family.</text>
</comment>
<gene>
    <name evidence="3" type="ORF">METZ01_LOCUS153268</name>
</gene>
<dbReference type="EMBL" id="UINC01025227">
    <property type="protein sequence ID" value="SVB00414.1"/>
    <property type="molecule type" value="Genomic_DNA"/>
</dbReference>
<name>A0A382AGD8_9ZZZZ</name>
<dbReference type="SUPFAM" id="SSF51735">
    <property type="entry name" value="NAD(P)-binding Rossmann-fold domains"/>
    <property type="match status" value="1"/>
</dbReference>
<dbReference type="AlphaFoldDB" id="A0A382AGD8"/>
<dbReference type="PANTHER" id="PTHR24321:SF8">
    <property type="entry name" value="ESTRADIOL 17-BETA-DEHYDROGENASE 8-RELATED"/>
    <property type="match status" value="1"/>
</dbReference>